<evidence type="ECO:0000313" key="1">
    <source>
        <dbReference type="EMBL" id="PJI85412.1"/>
    </source>
</evidence>
<evidence type="ECO:0000313" key="2">
    <source>
        <dbReference type="Proteomes" id="UP000228531"/>
    </source>
</evidence>
<accession>A0A2M8W397</accession>
<gene>
    <name evidence="1" type="ORF">BC777_3414</name>
</gene>
<dbReference type="EMBL" id="PGTY01000003">
    <property type="protein sequence ID" value="PJI85412.1"/>
    <property type="molecule type" value="Genomic_DNA"/>
</dbReference>
<organism evidence="1 2">
    <name type="scientific">Yoonia maricola</name>
    <dbReference type="NCBI Taxonomy" id="420999"/>
    <lineage>
        <taxon>Bacteria</taxon>
        <taxon>Pseudomonadati</taxon>
        <taxon>Pseudomonadota</taxon>
        <taxon>Alphaproteobacteria</taxon>
        <taxon>Rhodobacterales</taxon>
        <taxon>Paracoccaceae</taxon>
        <taxon>Yoonia</taxon>
    </lineage>
</organism>
<protein>
    <recommendedName>
        <fullName evidence="3">Sulfotransferase family protein</fullName>
    </recommendedName>
</protein>
<dbReference type="SUPFAM" id="SSF52540">
    <property type="entry name" value="P-loop containing nucleoside triphosphate hydrolases"/>
    <property type="match status" value="1"/>
</dbReference>
<name>A0A2M8W397_9RHOB</name>
<dbReference type="Proteomes" id="UP000228531">
    <property type="component" value="Unassembled WGS sequence"/>
</dbReference>
<dbReference type="InterPro" id="IPR027417">
    <property type="entry name" value="P-loop_NTPase"/>
</dbReference>
<comment type="caution">
    <text evidence="1">The sequence shown here is derived from an EMBL/GenBank/DDBJ whole genome shotgun (WGS) entry which is preliminary data.</text>
</comment>
<proteinExistence type="predicted"/>
<dbReference type="OrthoDB" id="8481769at2"/>
<reference evidence="1 2" key="1">
    <citation type="submission" date="2017-11" db="EMBL/GenBank/DDBJ databases">
        <title>Genomic Encyclopedia of Archaeal and Bacterial Type Strains, Phase II (KMG-II): From Individual Species to Whole Genera.</title>
        <authorList>
            <person name="Goeker M."/>
        </authorList>
    </citation>
    <scope>NUCLEOTIDE SEQUENCE [LARGE SCALE GENOMIC DNA]</scope>
    <source>
        <strain evidence="1 2">DSM 29128</strain>
    </source>
</reference>
<keyword evidence="2" id="KW-1185">Reference proteome</keyword>
<dbReference type="AlphaFoldDB" id="A0A2M8W397"/>
<evidence type="ECO:0008006" key="3">
    <source>
        <dbReference type="Google" id="ProtNLM"/>
    </source>
</evidence>
<sequence length="291" mass="32216">MTDRPMRIAFHVGAHKTATSHLQRSLKRSSQALSRQGVYYYGPDHFRQPGQSIQSMFGLRLEEGAQPLAQLPQNGHRIVISEENFIGPLNQPHGRGMRHRYKSADDRLAELSRAIGRDVDVCLAIRRPTAFINSAYCQMLLGGRVQPIAVFQRRNPLASVDWVDLVSRLRAAQGVGALTVWRYEDYTAVFPQIIKHLVGEDAADCVAPRPRHINRGLSERAVDYVLTNAPEPSGAKMAQLARQKLPVEDGHAPFDGFAAEEHAIGDAAYARQLATISAMQGVTLLRPPNDA</sequence>